<dbReference type="Proteomes" id="UP000003477">
    <property type="component" value="Unassembled WGS sequence"/>
</dbReference>
<accession>G5J1Z1</accession>
<comment type="caution">
    <text evidence="1">The sequence shown here is derived from an EMBL/GenBank/DDBJ whole genome shotgun (WGS) entry which is preliminary data.</text>
</comment>
<sequence>MKVAYQQIRKSKVWQNPKKRKQLEKLLTQLEALSKEEEKN</sequence>
<dbReference type="PATRIC" id="fig|423471.3.peg.1419"/>
<gene>
    <name evidence="1" type="ORF">CWATWH0003_1522</name>
</gene>
<reference evidence="1 2" key="1">
    <citation type="journal article" date="2011" name="Front. Microbiol.">
        <title>Two Strains of Crocosphaera watsonii with Highly Conserved Genomes are Distinguished by Strain-Specific Features.</title>
        <authorList>
            <person name="Bench S.R."/>
            <person name="Ilikchyan I.N."/>
            <person name="Tripp H.J."/>
            <person name="Zehr J.P."/>
        </authorList>
    </citation>
    <scope>NUCLEOTIDE SEQUENCE [LARGE SCALE GENOMIC DNA]</scope>
    <source>
        <strain evidence="1 2">WH 0003</strain>
    </source>
</reference>
<protein>
    <submittedName>
        <fullName evidence="1">Uncharacterized protein</fullName>
    </submittedName>
</protein>
<name>G5J1Z1_CROWT</name>
<evidence type="ECO:0000313" key="2">
    <source>
        <dbReference type="Proteomes" id="UP000003477"/>
    </source>
</evidence>
<dbReference type="AlphaFoldDB" id="G5J1Z1"/>
<evidence type="ECO:0000313" key="1">
    <source>
        <dbReference type="EMBL" id="EHJ13796.1"/>
    </source>
</evidence>
<organism evidence="1 2">
    <name type="scientific">Crocosphaera watsonii WH 0003</name>
    <dbReference type="NCBI Taxonomy" id="423471"/>
    <lineage>
        <taxon>Bacteria</taxon>
        <taxon>Bacillati</taxon>
        <taxon>Cyanobacteriota</taxon>
        <taxon>Cyanophyceae</taxon>
        <taxon>Oscillatoriophycideae</taxon>
        <taxon>Chroococcales</taxon>
        <taxon>Aphanothecaceae</taxon>
        <taxon>Crocosphaera</taxon>
    </lineage>
</organism>
<proteinExistence type="predicted"/>
<dbReference type="EMBL" id="AESD01000232">
    <property type="protein sequence ID" value="EHJ13796.1"/>
    <property type="molecule type" value="Genomic_DNA"/>
</dbReference>